<keyword evidence="1" id="KW-1133">Transmembrane helix</keyword>
<evidence type="ECO:0000256" key="1">
    <source>
        <dbReference type="SAM" id="Phobius"/>
    </source>
</evidence>
<protein>
    <recommendedName>
        <fullName evidence="3">DUF4397 domain-containing protein</fullName>
    </recommendedName>
</protein>
<proteinExistence type="predicted"/>
<evidence type="ECO:0000256" key="2">
    <source>
        <dbReference type="SAM" id="SignalP"/>
    </source>
</evidence>
<feature type="transmembrane region" description="Helical" evidence="1">
    <location>
        <begin position="230"/>
        <end position="246"/>
    </location>
</feature>
<evidence type="ECO:0000313" key="4">
    <source>
        <dbReference type="EMBL" id="SFQ41037.1"/>
    </source>
</evidence>
<evidence type="ECO:0000259" key="3">
    <source>
        <dbReference type="Pfam" id="PF14344"/>
    </source>
</evidence>
<feature type="signal peptide" evidence="2">
    <location>
        <begin position="1"/>
        <end position="21"/>
    </location>
</feature>
<keyword evidence="1" id="KW-0812">Transmembrane</keyword>
<accession>A0A1I5YAV8</accession>
<feature type="domain" description="DUF4397" evidence="3">
    <location>
        <begin position="27"/>
        <end position="134"/>
    </location>
</feature>
<dbReference type="RefSeq" id="WP_061803743.1">
    <property type="nucleotide sequence ID" value="NZ_FOXX01000002.1"/>
</dbReference>
<keyword evidence="5" id="KW-1185">Reference proteome</keyword>
<keyword evidence="1" id="KW-0472">Membrane</keyword>
<name>A0A1I5YAV8_9BACI</name>
<organism evidence="4 5">
    <name type="scientific">Priestia endophytica DSM 13796</name>
    <dbReference type="NCBI Taxonomy" id="1121089"/>
    <lineage>
        <taxon>Bacteria</taxon>
        <taxon>Bacillati</taxon>
        <taxon>Bacillota</taxon>
        <taxon>Bacilli</taxon>
        <taxon>Bacillales</taxon>
        <taxon>Bacillaceae</taxon>
        <taxon>Priestia</taxon>
    </lineage>
</organism>
<reference evidence="4 5" key="1">
    <citation type="submission" date="2016-10" db="EMBL/GenBank/DDBJ databases">
        <authorList>
            <person name="Varghese N."/>
            <person name="Submissions S."/>
        </authorList>
    </citation>
    <scope>NUCLEOTIDE SEQUENCE [LARGE SCALE GENOMIC DNA]</scope>
    <source>
        <strain evidence="4 5">DSM 13796</strain>
    </source>
</reference>
<keyword evidence="2" id="KW-0732">Signal</keyword>
<dbReference type="GeneID" id="93710053"/>
<dbReference type="Proteomes" id="UP000182762">
    <property type="component" value="Unassembled WGS sequence"/>
</dbReference>
<feature type="chain" id="PRO_5047040784" description="DUF4397 domain-containing protein" evidence="2">
    <location>
        <begin position="22"/>
        <end position="251"/>
    </location>
</feature>
<comment type="caution">
    <text evidence="4">The sequence shown here is derived from an EMBL/GenBank/DDBJ whole genome shotgun (WGS) entry which is preliminary data.</text>
</comment>
<dbReference type="InterPro" id="IPR025510">
    <property type="entry name" value="DUF4397"/>
</dbReference>
<sequence length="251" mass="27633">MRKLWLVLFSAIIMFPSLAHAEEKETLVRIVNASSNNESVDIYIDHKPAVEGALFKNATDYMTLKEGAHTIEVYRSGEKETPLIVGDVETEGNQAYTVIAFEKEKKMSLKLLNDETSAPKGKANVRVLNLAPVSNDLEASIKNGKKLFDNLAFNDVSSYEEIKAESKLHIKDNDKKVTSLSQTLQSGSAYTVLAVNSRNQVETVLLQDNAILSPSLVPKTGMGGMSSSHTLSYAALVILGGCVFFLRRRHQ</sequence>
<dbReference type="EMBL" id="FOXX01000002">
    <property type="protein sequence ID" value="SFQ41037.1"/>
    <property type="molecule type" value="Genomic_DNA"/>
</dbReference>
<dbReference type="Pfam" id="PF14344">
    <property type="entry name" value="DUF4397"/>
    <property type="match status" value="1"/>
</dbReference>
<gene>
    <name evidence="4" type="ORF">SAMN02745910_01333</name>
</gene>
<evidence type="ECO:0000313" key="5">
    <source>
        <dbReference type="Proteomes" id="UP000182762"/>
    </source>
</evidence>